<organism evidence="4 5">
    <name type="scientific">Pedobacter yulinensis</name>
    <dbReference type="NCBI Taxonomy" id="2126353"/>
    <lineage>
        <taxon>Bacteria</taxon>
        <taxon>Pseudomonadati</taxon>
        <taxon>Bacteroidota</taxon>
        <taxon>Sphingobacteriia</taxon>
        <taxon>Sphingobacteriales</taxon>
        <taxon>Sphingobacteriaceae</taxon>
        <taxon>Pedobacter</taxon>
    </lineage>
</organism>
<dbReference type="Pfam" id="PF00400">
    <property type="entry name" value="WD40"/>
    <property type="match status" value="5"/>
</dbReference>
<dbReference type="InterPro" id="IPR015943">
    <property type="entry name" value="WD40/YVTN_repeat-like_dom_sf"/>
</dbReference>
<dbReference type="InterPro" id="IPR001680">
    <property type="entry name" value="WD40_rpt"/>
</dbReference>
<dbReference type="CDD" id="cd00200">
    <property type="entry name" value="WD40"/>
    <property type="match status" value="1"/>
</dbReference>
<feature type="repeat" description="WD" evidence="3">
    <location>
        <begin position="263"/>
        <end position="297"/>
    </location>
</feature>
<dbReference type="PANTHER" id="PTHR19848">
    <property type="entry name" value="WD40 REPEAT PROTEIN"/>
    <property type="match status" value="1"/>
</dbReference>
<dbReference type="PROSITE" id="PS50082">
    <property type="entry name" value="WD_REPEATS_2"/>
    <property type="match status" value="5"/>
</dbReference>
<dbReference type="Proteomes" id="UP000240912">
    <property type="component" value="Unassembled WGS sequence"/>
</dbReference>
<evidence type="ECO:0000313" key="4">
    <source>
        <dbReference type="EMBL" id="PST81783.1"/>
    </source>
</evidence>
<dbReference type="InterPro" id="IPR036322">
    <property type="entry name" value="WD40_repeat_dom_sf"/>
</dbReference>
<dbReference type="PROSITE" id="PS00678">
    <property type="entry name" value="WD_REPEATS_1"/>
    <property type="match status" value="1"/>
</dbReference>
<keyword evidence="1 3" id="KW-0853">WD repeat</keyword>
<dbReference type="Gene3D" id="2.130.10.10">
    <property type="entry name" value="YVTN repeat-like/Quinoprotein amine dehydrogenase"/>
    <property type="match status" value="2"/>
</dbReference>
<dbReference type="EMBL" id="PYLS01000008">
    <property type="protein sequence ID" value="PST81783.1"/>
    <property type="molecule type" value="Genomic_DNA"/>
</dbReference>
<evidence type="ECO:0000313" key="5">
    <source>
        <dbReference type="Proteomes" id="UP000240912"/>
    </source>
</evidence>
<reference evidence="4 5" key="1">
    <citation type="submission" date="2018-03" db="EMBL/GenBank/DDBJ databases">
        <authorList>
            <person name="Keele B.F."/>
        </authorList>
    </citation>
    <scope>NUCLEOTIDE SEQUENCE [LARGE SCALE GENOMIC DNA]</scope>
    <source>
        <strain evidence="4 5">YL28-9</strain>
    </source>
</reference>
<keyword evidence="2" id="KW-0677">Repeat</keyword>
<name>A0A2T3HHA8_9SPHI</name>
<feature type="repeat" description="WD" evidence="3">
    <location>
        <begin position="173"/>
        <end position="204"/>
    </location>
</feature>
<dbReference type="PANTHER" id="PTHR19848:SF8">
    <property type="entry name" value="F-BOX AND WD REPEAT DOMAIN CONTAINING 7"/>
    <property type="match status" value="1"/>
</dbReference>
<dbReference type="OrthoDB" id="933690at2"/>
<keyword evidence="5" id="KW-1185">Reference proteome</keyword>
<dbReference type="InterPro" id="IPR019775">
    <property type="entry name" value="WD40_repeat_CS"/>
</dbReference>
<comment type="caution">
    <text evidence="4">The sequence shown here is derived from an EMBL/GenBank/DDBJ whole genome shotgun (WGS) entry which is preliminary data.</text>
</comment>
<accession>A0A2T3HHA8</accession>
<evidence type="ECO:0000256" key="1">
    <source>
        <dbReference type="ARBA" id="ARBA00022574"/>
    </source>
</evidence>
<feature type="repeat" description="WD" evidence="3">
    <location>
        <begin position="8"/>
        <end position="40"/>
    </location>
</feature>
<dbReference type="AlphaFoldDB" id="A0A2T3HHA8"/>
<evidence type="ECO:0000256" key="3">
    <source>
        <dbReference type="PROSITE-ProRule" id="PRU00221"/>
    </source>
</evidence>
<protein>
    <submittedName>
        <fullName evidence="4">WD40 repeat domain-containing protein</fullName>
    </submittedName>
</protein>
<dbReference type="SUPFAM" id="SSF50978">
    <property type="entry name" value="WD40 repeat-like"/>
    <property type="match status" value="1"/>
</dbReference>
<evidence type="ECO:0000256" key="2">
    <source>
        <dbReference type="ARBA" id="ARBA00022737"/>
    </source>
</evidence>
<dbReference type="SMART" id="SM00320">
    <property type="entry name" value="WD40"/>
    <property type="match status" value="6"/>
</dbReference>
<dbReference type="PROSITE" id="PS50294">
    <property type="entry name" value="WD_REPEATS_REGION"/>
    <property type="match status" value="3"/>
</dbReference>
<dbReference type="RefSeq" id="WP_107217314.1">
    <property type="nucleotide sequence ID" value="NZ_KZ686272.1"/>
</dbReference>
<sequence>MLSLNKTLPGHQNPVYALAVHPEQPKFYTAGNDKGVVEWSAVDFSFTKVLTPVSSSVYALHFFAGKLFAAQKSGLIEAIDPETGGRSRMDAHGGAVFGLQGIAGKQELLSSGENGQLTVWDARSLEKVYQFSAGSDTARCMALSPNGAEIAVGCKDHIIRVYDTSDYSLLAELSGHKGAITSLAFSPDGSYLLSGSRDAQVKKWAAGSFVESASLAAHLFAVYGIVFHPDRACFATCSQDKSIKIWNSEDFRLLRILSLEKSKSGHSHSVNKIAWLPDGAHLVSTGDDRLVQVWSWD</sequence>
<proteinExistence type="predicted"/>
<feature type="repeat" description="WD" evidence="3">
    <location>
        <begin position="215"/>
        <end position="256"/>
    </location>
</feature>
<gene>
    <name evidence="4" type="ORF">C7T94_18100</name>
</gene>
<feature type="repeat" description="WD" evidence="3">
    <location>
        <begin position="89"/>
        <end position="130"/>
    </location>
</feature>